<comment type="catalytic activity">
    <reaction evidence="1 8">
        <text>1D-myo-inositol 1,3,4,5,6-pentakisphosphate + ATP = 1D-myo-inositol hexakisphosphate + ADP + H(+)</text>
        <dbReference type="Rhea" id="RHEA:20313"/>
        <dbReference type="ChEBI" id="CHEBI:15378"/>
        <dbReference type="ChEBI" id="CHEBI:30616"/>
        <dbReference type="ChEBI" id="CHEBI:57733"/>
        <dbReference type="ChEBI" id="CHEBI:58130"/>
        <dbReference type="ChEBI" id="CHEBI:456216"/>
        <dbReference type="EC" id="2.7.1.158"/>
    </reaction>
</comment>
<accession>A0AAD5EI28</accession>
<sequence>MWNPSEWQYRGEGNKHLVLFYNGCSTDLRGKVIRLQKLRSDSQAIADESLQDARRYLETLEKVFAPLLGESYVQHMEVIELPNEFLVEAALMTHREKNFDRLSTYGQLCDDLLSGPVAVEIKPKWGFMPKMDGQKQKTCRFCMHSHLRGSHSHYCPIDLYSGDRSRIVKALSALTITPRNNFRVCMNEPFTADALHTLIAEIIMTDPILPNLAELQKSLDELDIERIWPMYEEQKDQLQHLSIDEWARAVNNFKSGSHRDDHIQRIMEYTLSMTFKDCSVMICIGASADKQIEWYFDGRWHSSTYSVRVIDLDLKSVDNIDRWYELDQTIVQHAVKSGLNRQCENTS</sequence>
<evidence type="ECO:0000256" key="4">
    <source>
        <dbReference type="ARBA" id="ARBA00022679"/>
    </source>
</evidence>
<evidence type="ECO:0000256" key="6">
    <source>
        <dbReference type="ARBA" id="ARBA00022777"/>
    </source>
</evidence>
<keyword evidence="4 8" id="KW-0808">Transferase</keyword>
<dbReference type="EMBL" id="MU620893">
    <property type="protein sequence ID" value="KAI8584271.1"/>
    <property type="molecule type" value="Genomic_DNA"/>
</dbReference>
<dbReference type="Proteomes" id="UP001206595">
    <property type="component" value="Unassembled WGS sequence"/>
</dbReference>
<dbReference type="GO" id="GO:0005524">
    <property type="term" value="F:ATP binding"/>
    <property type="evidence" value="ECO:0007669"/>
    <property type="project" value="UniProtKB-KW"/>
</dbReference>
<evidence type="ECO:0000256" key="7">
    <source>
        <dbReference type="ARBA" id="ARBA00022840"/>
    </source>
</evidence>
<dbReference type="InterPro" id="IPR043001">
    <property type="entry name" value="IP5_2-K_N_lobe"/>
</dbReference>
<dbReference type="GO" id="GO:0005634">
    <property type="term" value="C:nucleus"/>
    <property type="evidence" value="ECO:0007669"/>
    <property type="project" value="TreeGrafter"/>
</dbReference>
<dbReference type="Gene3D" id="3.30.200.110">
    <property type="entry name" value="Inositol-pentakisphosphate 2-kinase, N-lobe"/>
    <property type="match status" value="1"/>
</dbReference>
<comment type="function">
    <text evidence="8">Phosphorylates Ins(1,3,4,5,6)P5 at position 2 to form Ins(1,2,3,4,5,6)P6 (InsP6 or phytate).</text>
</comment>
<evidence type="ECO:0000313" key="10">
    <source>
        <dbReference type="Proteomes" id="UP001206595"/>
    </source>
</evidence>
<evidence type="ECO:0000313" key="9">
    <source>
        <dbReference type="EMBL" id="KAI8584271.1"/>
    </source>
</evidence>
<dbReference type="GeneID" id="75910646"/>
<proteinExistence type="predicted"/>
<dbReference type="RefSeq" id="XP_051449275.1">
    <property type="nucleotide sequence ID" value="XM_051585298.1"/>
</dbReference>
<gene>
    <name evidence="9" type="ORF">K450DRAFT_219009</name>
</gene>
<evidence type="ECO:0000256" key="3">
    <source>
        <dbReference type="ARBA" id="ARBA00014846"/>
    </source>
</evidence>
<keyword evidence="6 8" id="KW-0418">Kinase</keyword>
<evidence type="ECO:0000256" key="5">
    <source>
        <dbReference type="ARBA" id="ARBA00022741"/>
    </source>
</evidence>
<dbReference type="AlphaFoldDB" id="A0AAD5EI28"/>
<reference evidence="9" key="1">
    <citation type="submission" date="2021-06" db="EMBL/GenBank/DDBJ databases">
        <authorList>
            <consortium name="DOE Joint Genome Institute"/>
            <person name="Mondo S.J."/>
            <person name="Amses K.R."/>
            <person name="Simmons D.R."/>
            <person name="Longcore J.E."/>
            <person name="Seto K."/>
            <person name="Alves G.H."/>
            <person name="Bonds A.E."/>
            <person name="Quandt C.A."/>
            <person name="Davis W.J."/>
            <person name="Chang Y."/>
            <person name="Letcher P.M."/>
            <person name="Powell M.J."/>
            <person name="Kuo A."/>
            <person name="Labutti K."/>
            <person name="Pangilinan J."/>
            <person name="Andreopoulos W."/>
            <person name="Tritt A."/>
            <person name="Riley R."/>
            <person name="Hundley H."/>
            <person name="Johnson J."/>
            <person name="Lipzen A."/>
            <person name="Barry K."/>
            <person name="Berbee M.L."/>
            <person name="Buchler N.E."/>
            <person name="Grigoriev I.V."/>
            <person name="Spatafora J.W."/>
            <person name="Stajich J.E."/>
            <person name="James T.Y."/>
        </authorList>
    </citation>
    <scope>NUCLEOTIDE SEQUENCE</scope>
    <source>
        <strain evidence="9">AG</strain>
    </source>
</reference>
<dbReference type="InterPro" id="IPR009286">
    <property type="entry name" value="Ins_P5_2-kin"/>
</dbReference>
<evidence type="ECO:0000256" key="8">
    <source>
        <dbReference type="RuleBase" id="RU364126"/>
    </source>
</evidence>
<keyword evidence="7 8" id="KW-0067">ATP-binding</keyword>
<dbReference type="GO" id="GO:0032958">
    <property type="term" value="P:inositol phosphate biosynthetic process"/>
    <property type="evidence" value="ECO:0007669"/>
    <property type="project" value="TreeGrafter"/>
</dbReference>
<organism evidence="9 10">
    <name type="scientific">Umbelopsis ramanniana AG</name>
    <dbReference type="NCBI Taxonomy" id="1314678"/>
    <lineage>
        <taxon>Eukaryota</taxon>
        <taxon>Fungi</taxon>
        <taxon>Fungi incertae sedis</taxon>
        <taxon>Mucoromycota</taxon>
        <taxon>Mucoromycotina</taxon>
        <taxon>Umbelopsidomycetes</taxon>
        <taxon>Umbelopsidales</taxon>
        <taxon>Umbelopsidaceae</taxon>
        <taxon>Umbelopsis</taxon>
    </lineage>
</organism>
<dbReference type="PANTHER" id="PTHR14456:SF2">
    <property type="entry name" value="INOSITOL-PENTAKISPHOSPHATE 2-KINASE"/>
    <property type="match status" value="1"/>
</dbReference>
<dbReference type="Pfam" id="PF06090">
    <property type="entry name" value="Ins_P5_2-kin"/>
    <property type="match status" value="1"/>
</dbReference>
<evidence type="ECO:0000256" key="1">
    <source>
        <dbReference type="ARBA" id="ARBA00001774"/>
    </source>
</evidence>
<comment type="domain">
    <text evidence="8">The EXKPK motif is conserved in inositol-pentakisphosphate 2-kinases of both family 1 and 2.</text>
</comment>
<protein>
    <recommendedName>
        <fullName evidence="3 8">Inositol-pentakisphosphate 2-kinase</fullName>
        <ecNumber evidence="2 8">2.7.1.158</ecNumber>
    </recommendedName>
</protein>
<dbReference type="GO" id="GO:0035299">
    <property type="term" value="F:inositol-1,3,4,5,6-pentakisphosphate 2-kinase activity"/>
    <property type="evidence" value="ECO:0007669"/>
    <property type="project" value="UniProtKB-EC"/>
</dbReference>
<keyword evidence="10" id="KW-1185">Reference proteome</keyword>
<dbReference type="PANTHER" id="PTHR14456">
    <property type="entry name" value="INOSITOL POLYPHOSPHATE KINASE 1"/>
    <property type="match status" value="1"/>
</dbReference>
<name>A0AAD5EI28_UMBRA</name>
<reference evidence="9" key="2">
    <citation type="journal article" date="2022" name="Proc. Natl. Acad. Sci. U.S.A.">
        <title>Diploid-dominant life cycles characterize the early evolution of Fungi.</title>
        <authorList>
            <person name="Amses K.R."/>
            <person name="Simmons D.R."/>
            <person name="Longcore J.E."/>
            <person name="Mondo S.J."/>
            <person name="Seto K."/>
            <person name="Jeronimo G.H."/>
            <person name="Bonds A.E."/>
            <person name="Quandt C.A."/>
            <person name="Davis W.J."/>
            <person name="Chang Y."/>
            <person name="Federici B.A."/>
            <person name="Kuo A."/>
            <person name="LaButti K."/>
            <person name="Pangilinan J."/>
            <person name="Andreopoulos W."/>
            <person name="Tritt A."/>
            <person name="Riley R."/>
            <person name="Hundley H."/>
            <person name="Johnson J."/>
            <person name="Lipzen A."/>
            <person name="Barry K."/>
            <person name="Lang B.F."/>
            <person name="Cuomo C.A."/>
            <person name="Buchler N.E."/>
            <person name="Grigoriev I.V."/>
            <person name="Spatafora J.W."/>
            <person name="Stajich J.E."/>
            <person name="James T.Y."/>
        </authorList>
    </citation>
    <scope>NUCLEOTIDE SEQUENCE</scope>
    <source>
        <strain evidence="9">AG</strain>
    </source>
</reference>
<dbReference type="EC" id="2.7.1.158" evidence="2 8"/>
<evidence type="ECO:0000256" key="2">
    <source>
        <dbReference type="ARBA" id="ARBA00012023"/>
    </source>
</evidence>
<comment type="caution">
    <text evidence="9">The sequence shown here is derived from an EMBL/GenBank/DDBJ whole genome shotgun (WGS) entry which is preliminary data.</text>
</comment>
<keyword evidence="5 8" id="KW-0547">Nucleotide-binding</keyword>